<keyword evidence="3" id="KW-1015">Disulfide bond</keyword>
<evidence type="ECO:0000256" key="1">
    <source>
        <dbReference type="ARBA" id="ARBA00022729"/>
    </source>
</evidence>
<dbReference type="InterPro" id="IPR006558">
    <property type="entry name" value="LamG-like"/>
</dbReference>
<dbReference type="Gene3D" id="2.40.10.10">
    <property type="entry name" value="Trypsin-like serine proteases"/>
    <property type="match status" value="1"/>
</dbReference>
<dbReference type="Proteomes" id="UP000199448">
    <property type="component" value="Unassembled WGS sequence"/>
</dbReference>
<feature type="domain" description="HYR" evidence="4">
    <location>
        <begin position="1"/>
        <end position="80"/>
    </location>
</feature>
<dbReference type="GO" id="GO:0004553">
    <property type="term" value="F:hydrolase activity, hydrolyzing O-glycosyl compounds"/>
    <property type="evidence" value="ECO:0007669"/>
    <property type="project" value="UniProtKB-ARBA"/>
</dbReference>
<keyword evidence="6" id="KW-1185">Reference proteome</keyword>
<evidence type="ECO:0000259" key="4">
    <source>
        <dbReference type="PROSITE" id="PS50825"/>
    </source>
</evidence>
<dbReference type="STRING" id="390640.SAMN04488034_1071"/>
<evidence type="ECO:0000313" key="5">
    <source>
        <dbReference type="EMBL" id="SEF06531.1"/>
    </source>
</evidence>
<dbReference type="InterPro" id="IPR013320">
    <property type="entry name" value="ConA-like_dom_sf"/>
</dbReference>
<evidence type="ECO:0000256" key="3">
    <source>
        <dbReference type="ARBA" id="ARBA00023157"/>
    </source>
</evidence>
<dbReference type="InterPro" id="IPR043504">
    <property type="entry name" value="Peptidase_S1_PA_chymotrypsin"/>
</dbReference>
<keyword evidence="2" id="KW-0677">Repeat</keyword>
<dbReference type="Gene3D" id="2.60.120.200">
    <property type="match status" value="1"/>
</dbReference>
<name>A0A1H5P0B7_9FLAO</name>
<accession>A0A1H5P0B7</accession>
<dbReference type="Pfam" id="PF23237">
    <property type="entry name" value="HYR_4C"/>
    <property type="match status" value="1"/>
</dbReference>
<dbReference type="GO" id="GO:0005975">
    <property type="term" value="P:carbohydrate metabolic process"/>
    <property type="evidence" value="ECO:0007669"/>
    <property type="project" value="UniProtKB-ARBA"/>
</dbReference>
<organism evidence="5 6">
    <name type="scientific">Salinimicrobium catena</name>
    <dbReference type="NCBI Taxonomy" id="390640"/>
    <lineage>
        <taxon>Bacteria</taxon>
        <taxon>Pseudomonadati</taxon>
        <taxon>Bacteroidota</taxon>
        <taxon>Flavobacteriia</taxon>
        <taxon>Flavobacteriales</taxon>
        <taxon>Flavobacteriaceae</taxon>
        <taxon>Salinimicrobium</taxon>
    </lineage>
</organism>
<dbReference type="Pfam" id="PF13573">
    <property type="entry name" value="SprB"/>
    <property type="match status" value="3"/>
</dbReference>
<feature type="non-terminal residue" evidence="5">
    <location>
        <position position="1"/>
    </location>
</feature>
<dbReference type="EMBL" id="FNUG01000007">
    <property type="protein sequence ID" value="SEF06531.1"/>
    <property type="molecule type" value="Genomic_DNA"/>
</dbReference>
<dbReference type="Pfam" id="PF13385">
    <property type="entry name" value="Laminin_G_3"/>
    <property type="match status" value="1"/>
</dbReference>
<dbReference type="InterPro" id="IPR013783">
    <property type="entry name" value="Ig-like_fold"/>
</dbReference>
<reference evidence="5 6" key="1">
    <citation type="submission" date="2016-10" db="EMBL/GenBank/DDBJ databases">
        <authorList>
            <person name="de Groot N.N."/>
        </authorList>
    </citation>
    <scope>NUCLEOTIDE SEQUENCE [LARGE SCALE GENOMIC DNA]</scope>
    <source>
        <strain evidence="5 6">DSM 23553</strain>
    </source>
</reference>
<protein>
    <submittedName>
        <fullName evidence="5">Por secretion system C-terminal sorting domain-containing protein</fullName>
    </submittedName>
</protein>
<dbReference type="RefSeq" id="WP_305367225.1">
    <property type="nucleotide sequence ID" value="NZ_FNGG01000007.1"/>
</dbReference>
<proteinExistence type="predicted"/>
<keyword evidence="1" id="KW-0732">Signal</keyword>
<dbReference type="SMART" id="SM00560">
    <property type="entry name" value="LamGL"/>
    <property type="match status" value="1"/>
</dbReference>
<dbReference type="InterPro" id="IPR057078">
    <property type="entry name" value="HYR-4C"/>
</dbReference>
<sequence length="1711" mass="186626">DVTEAFTSADGTGDCFTAVSLGSPTFSDNCTTPTLKAYVNGYPINPSTHLFPKGTTTITWEVTDGSNNKATTIQTVTVQDDENPVIESPSPVTAYTSEDGTGNCSTTAMIGFPAIKDNCNTVSTKAYIGSTEINPELYEFPVGSTTVTWIARDAGGLTSRSDQVVTVIDDEDPIPNDLNTINWGCSFTVPTPTATDNCDETLTVTANRSTTFDSSGVIVWTFTDDRGNSSTAEQTININPMTATVSSTRTTVYGKNDGTATVNLSGGISPYTYEWRLTGSPTIVSTAKEATNLAAGIYEVTVIDVNGCKTIEQVEVISAVLPEHVASSACYDVHDYIRTSTFEIDLPNVAGGVGDPQNFTYEWNFGLDASPNTATGPQEHTVTWEAQGDKIVYLTITDESDYKQTFSIPHYVGGCFEGCGATSNFVMDTNNFFIGDEFGNPLTGDNCDSVTDKYMWIDIINNANGYSLSAEMNYAVNNGTETITGKAIGCFSEVVGYDNQGDPVYNEIPTGLFRLFKVQESGTATDMITWQCGSTFKVEGINIRWTNQDTRGCNEGTKPMCYGPETEVIVKTPLVVDATPEDVLCKEESTGSITVHAAGGLKPYQYSLLSGPVTRPYQDSEYFYNLPAGEYTFSAKDADTIITTGTVVISEPATKVSATLAVSSEITCYGGTGTATVTPSGGVSPYTYSWSSGHTTATADNLLAGITYTVTVTDANSCKITKELILTQPAQLTRANAGIDQSFGCGITSTTLAGNLPATGEKGTWSLVSGTGGALSSTDLNDPNAPFTGESGQTYVLQWTISKTDGTCPNSDRVSITFAEKCSTLNFDGIDDHVVMGDQYGFTSTDFTLEAWVRPKSVNGTKTILSKRNTGNMASGGYDLDIINGAVSFRWNDNKVYTTAQVGTDRWYHVAVIFSEGIPEIFVDGISIPLQLDIAASGNPKAINHPFMIGGAYYQNSPERPKNLFHGWIEEVRLWKTALSVEQLRFMMNQRVVSTTNALGETVVKGEVLPMAVPGDLLWSNLSGYYRLKVLEIDAVNGTTPDFASNPTAGYLRNIEEEQENSAPLPYISAQDGNWWEVNSWLYPDYWDAPNSNGINGQKIDWNIARVAHDLNSGNQNIKLLGLILKNGKLDMLGVNQSSVGTAGTGNGLTITKYLDLDGFIDLNGESQLVQPQGSILDGNGYLERDQQGTGSSYNYNYFSSPVSTAGGEPNSGYTIRSVLRSGSDPANPGNINFNYQYHYADGPLSDPLKISSYWLYKFHGVAGEYNQWHWIGPDGHLQAGEGFTMKGSSGHLGILDLQNYVFTGMPNNGPISFTIDTNENRLIGNPYPSAIDADMFIQQNLKNKNEEYVFNGTLYFWSHFKGKTHYLTRYEGGYAMYNLLGAARAVANDARINATGETGGMEPRRYIPPGQAFFINSAEDDQVPNESNKLPLPVGMVGGEIQFNNNQRVFQKEDPAKAVFHSKEKPNTPDSKNVEVEAVEEDSRKKIWLKSRSPMGYHRQLLVGADINATLHFDPGYDAPVLDIVDEDIYWDMEQMELIIQGVPDFHKEVELPLGLKVKHEGDFTIGIDKLENIPDDFAILLKDTLGNEHHDLRRSNFTFTASPGTINGRFSIVFLNEKQDPEEILEEEKTIPVELFYSREDKTVNIHNPDLIPLVQAALYNLNGQHLRTYGYLPAKRTVQLAIPQKTLGVYILRLETAQGIKTLKFLID</sequence>
<dbReference type="Gene3D" id="2.60.40.10">
    <property type="entry name" value="Immunoglobulins"/>
    <property type="match status" value="2"/>
</dbReference>
<gene>
    <name evidence="5" type="ORF">SAMN04488034_1071</name>
</gene>
<evidence type="ECO:0000256" key="2">
    <source>
        <dbReference type="ARBA" id="ARBA00022737"/>
    </source>
</evidence>
<dbReference type="SUPFAM" id="SSF49899">
    <property type="entry name" value="Concanavalin A-like lectins/glucanases"/>
    <property type="match status" value="1"/>
</dbReference>
<dbReference type="InterPro" id="IPR003410">
    <property type="entry name" value="HYR_dom"/>
</dbReference>
<dbReference type="InterPro" id="IPR025667">
    <property type="entry name" value="SprB_repeat"/>
</dbReference>
<evidence type="ECO:0000313" key="6">
    <source>
        <dbReference type="Proteomes" id="UP000199448"/>
    </source>
</evidence>
<dbReference type="PROSITE" id="PS50825">
    <property type="entry name" value="HYR"/>
    <property type="match status" value="1"/>
</dbReference>